<name>A0A9W9F9I3_9EURO</name>
<feature type="transmembrane region" description="Helical" evidence="1">
    <location>
        <begin position="236"/>
        <end position="256"/>
    </location>
</feature>
<dbReference type="Proteomes" id="UP001141434">
    <property type="component" value="Unassembled WGS sequence"/>
</dbReference>
<proteinExistence type="predicted"/>
<protein>
    <recommendedName>
        <fullName evidence="2">Acyltransferase 3 domain-containing protein</fullName>
    </recommendedName>
</protein>
<dbReference type="GO" id="GO:0016747">
    <property type="term" value="F:acyltransferase activity, transferring groups other than amino-acyl groups"/>
    <property type="evidence" value="ECO:0007669"/>
    <property type="project" value="InterPro"/>
</dbReference>
<dbReference type="RefSeq" id="XP_056511561.1">
    <property type="nucleotide sequence ID" value="XM_056655948.1"/>
</dbReference>
<dbReference type="EMBL" id="JAPMSZ010000007">
    <property type="protein sequence ID" value="KAJ5096010.1"/>
    <property type="molecule type" value="Genomic_DNA"/>
</dbReference>
<dbReference type="Pfam" id="PF01757">
    <property type="entry name" value="Acyl_transf_3"/>
    <property type="match status" value="1"/>
</dbReference>
<feature type="transmembrane region" description="Helical" evidence="1">
    <location>
        <begin position="67"/>
        <end position="86"/>
    </location>
</feature>
<dbReference type="OrthoDB" id="5819582at2759"/>
<feature type="transmembrane region" description="Helical" evidence="1">
    <location>
        <begin position="336"/>
        <end position="358"/>
    </location>
</feature>
<reference evidence="3" key="1">
    <citation type="submission" date="2022-11" db="EMBL/GenBank/DDBJ databases">
        <authorList>
            <person name="Petersen C."/>
        </authorList>
    </citation>
    <scope>NUCLEOTIDE SEQUENCE</scope>
    <source>
        <strain evidence="3">IBT 34128</strain>
    </source>
</reference>
<evidence type="ECO:0000256" key="1">
    <source>
        <dbReference type="SAM" id="Phobius"/>
    </source>
</evidence>
<organism evidence="3 4">
    <name type="scientific">Penicillium alfredii</name>
    <dbReference type="NCBI Taxonomy" id="1506179"/>
    <lineage>
        <taxon>Eukaryota</taxon>
        <taxon>Fungi</taxon>
        <taxon>Dikarya</taxon>
        <taxon>Ascomycota</taxon>
        <taxon>Pezizomycotina</taxon>
        <taxon>Eurotiomycetes</taxon>
        <taxon>Eurotiomycetidae</taxon>
        <taxon>Eurotiales</taxon>
        <taxon>Aspergillaceae</taxon>
        <taxon>Penicillium</taxon>
    </lineage>
</organism>
<feature type="domain" description="Acyltransferase 3" evidence="2">
    <location>
        <begin position="62"/>
        <end position="466"/>
    </location>
</feature>
<feature type="transmembrane region" description="Helical" evidence="1">
    <location>
        <begin position="415"/>
        <end position="433"/>
    </location>
</feature>
<dbReference type="PANTHER" id="PTHR23028:SF134">
    <property type="entry name" value="PUTATIVE (AFU_ORTHOLOGUE AFUA_4G08520)-RELATED"/>
    <property type="match status" value="1"/>
</dbReference>
<dbReference type="PANTHER" id="PTHR23028">
    <property type="entry name" value="ACETYLTRANSFERASE"/>
    <property type="match status" value="1"/>
</dbReference>
<dbReference type="GeneID" id="81395116"/>
<evidence type="ECO:0000313" key="4">
    <source>
        <dbReference type="Proteomes" id="UP001141434"/>
    </source>
</evidence>
<reference evidence="3" key="2">
    <citation type="journal article" date="2023" name="IMA Fungus">
        <title>Comparative genomic study of the Penicillium genus elucidates a diverse pangenome and 15 lateral gene transfer events.</title>
        <authorList>
            <person name="Petersen C."/>
            <person name="Sorensen T."/>
            <person name="Nielsen M.R."/>
            <person name="Sondergaard T.E."/>
            <person name="Sorensen J.L."/>
            <person name="Fitzpatrick D.A."/>
            <person name="Frisvad J.C."/>
            <person name="Nielsen K.L."/>
        </authorList>
    </citation>
    <scope>NUCLEOTIDE SEQUENCE</scope>
    <source>
        <strain evidence="3">IBT 34128</strain>
    </source>
</reference>
<evidence type="ECO:0000259" key="2">
    <source>
        <dbReference type="Pfam" id="PF01757"/>
    </source>
</evidence>
<keyword evidence="1" id="KW-0472">Membrane</keyword>
<gene>
    <name evidence="3" type="ORF">NUU61_005366</name>
</gene>
<accession>A0A9W9F9I3</accession>
<sequence>MPTPAEGRASTSAAAIPLSDLESGARGPYRSNGSWKSPLRITACIMTLRTKDPEPAKLHAIGALDGLRGWACMLVFNFHFLFTYTWTVSAGWGFTHKNVYIHQLPILHMLISGHIMVAIFFVISGYVLSYKPLKTMRNRSFDQTFTTLASATFRRAMRLYIPAICGLACVLVAVRCGLYDRTYDILMEGHTVIGTNEEHPPAMETLEEQWWDVYYTLTTLADPFDWKTFYNNYNPHLWTIPVEFRSSIVLFLTLLATSRLMPAARMTLVGCLIWFCSRYGRWDIIIFLSGMLMAEVDLMLGTWERPAGGPQDHPEEKMRLRLRSGSKIGLRIPRRFLWLAIFTIGLYIGSSPNIGYKWTPGYHWLWRLTPVTYGEPHRFPQTIGALIIVFSINHSPDLQKLFTHPLSQYVGKISFAFYVVHGPILHSFGYSLMPTVWKYTGKQDDFHYCLGLLIGWLICLPLCIWAGDLFWRVVDVPSVKFTRWVENSVLATAAPASATPSGQEHRQS</sequence>
<dbReference type="InterPro" id="IPR050879">
    <property type="entry name" value="Acyltransferase_3"/>
</dbReference>
<comment type="caution">
    <text evidence="3">The sequence shown here is derived from an EMBL/GenBank/DDBJ whole genome shotgun (WGS) entry which is preliminary data.</text>
</comment>
<feature type="transmembrane region" description="Helical" evidence="1">
    <location>
        <begin position="378"/>
        <end position="394"/>
    </location>
</feature>
<dbReference type="InterPro" id="IPR002656">
    <property type="entry name" value="Acyl_transf_3_dom"/>
</dbReference>
<feature type="transmembrane region" description="Helical" evidence="1">
    <location>
        <begin position="453"/>
        <end position="474"/>
    </location>
</feature>
<keyword evidence="4" id="KW-1185">Reference proteome</keyword>
<keyword evidence="1" id="KW-0812">Transmembrane</keyword>
<dbReference type="AlphaFoldDB" id="A0A9W9F9I3"/>
<feature type="transmembrane region" description="Helical" evidence="1">
    <location>
        <begin position="106"/>
        <end position="129"/>
    </location>
</feature>
<evidence type="ECO:0000313" key="3">
    <source>
        <dbReference type="EMBL" id="KAJ5096010.1"/>
    </source>
</evidence>
<feature type="transmembrane region" description="Helical" evidence="1">
    <location>
        <begin position="159"/>
        <end position="178"/>
    </location>
</feature>
<keyword evidence="1" id="KW-1133">Transmembrane helix</keyword>